<dbReference type="GO" id="GO:0004497">
    <property type="term" value="F:monooxygenase activity"/>
    <property type="evidence" value="ECO:0007669"/>
    <property type="project" value="UniProtKB-KW"/>
</dbReference>
<dbReference type="PRINTS" id="PR00463">
    <property type="entry name" value="EP450I"/>
</dbReference>
<comment type="cofactor">
    <cofactor evidence="1 8">
        <name>heme</name>
        <dbReference type="ChEBI" id="CHEBI:30413"/>
    </cofactor>
</comment>
<dbReference type="GO" id="GO:0016705">
    <property type="term" value="F:oxidoreductase activity, acting on paired donors, with incorporation or reduction of molecular oxygen"/>
    <property type="evidence" value="ECO:0007669"/>
    <property type="project" value="InterPro"/>
</dbReference>
<keyword evidence="6 8" id="KW-0408">Iron</keyword>
<evidence type="ECO:0000313" key="11">
    <source>
        <dbReference type="Proteomes" id="UP001652660"/>
    </source>
</evidence>
<dbReference type="InterPro" id="IPR001128">
    <property type="entry name" value="Cyt_P450"/>
</dbReference>
<dbReference type="PRINTS" id="PR00385">
    <property type="entry name" value="P450"/>
</dbReference>
<reference evidence="12" key="2">
    <citation type="submission" date="2025-08" db="UniProtKB">
        <authorList>
            <consortium name="RefSeq"/>
        </authorList>
    </citation>
    <scope>IDENTIFICATION</scope>
    <source>
        <tissue evidence="12">Leaves</tissue>
    </source>
</reference>
<evidence type="ECO:0000256" key="4">
    <source>
        <dbReference type="ARBA" id="ARBA00022723"/>
    </source>
</evidence>
<dbReference type="GO" id="GO:0005506">
    <property type="term" value="F:iron ion binding"/>
    <property type="evidence" value="ECO:0007669"/>
    <property type="project" value="InterPro"/>
</dbReference>
<evidence type="ECO:0000256" key="6">
    <source>
        <dbReference type="ARBA" id="ARBA00023004"/>
    </source>
</evidence>
<dbReference type="SUPFAM" id="SSF48264">
    <property type="entry name" value="Cytochrome P450"/>
    <property type="match status" value="1"/>
</dbReference>
<evidence type="ECO:0000256" key="3">
    <source>
        <dbReference type="ARBA" id="ARBA00022617"/>
    </source>
</evidence>
<gene>
    <name evidence="12" type="primary">LOC113718894</name>
</gene>
<keyword evidence="4 8" id="KW-0479">Metal-binding</keyword>
<keyword evidence="10" id="KW-1133">Transmembrane helix</keyword>
<name>A0A6P6VA82_COFAR</name>
<reference evidence="11" key="1">
    <citation type="journal article" date="2025" name="Foods">
        <title>Unveiling the Microbial Signatures of Arabica Coffee Cherries: Insights into Ripeness Specific Diversity, Functional Traits, and Implications for Quality and Safety.</title>
        <authorList>
            <consortium name="RefSeq"/>
            <person name="Tenea G.N."/>
            <person name="Cifuentes V."/>
            <person name="Reyes P."/>
            <person name="Cevallos-Vallejos M."/>
        </authorList>
    </citation>
    <scope>NUCLEOTIDE SEQUENCE [LARGE SCALE GENOMIC DNA]</scope>
</reference>
<dbReference type="InterPro" id="IPR036396">
    <property type="entry name" value="Cyt_P450_sf"/>
</dbReference>
<dbReference type="PANTHER" id="PTHR47946">
    <property type="entry name" value="CYTOCHROME P450 78A7-RELATED"/>
    <property type="match status" value="1"/>
</dbReference>
<feature type="binding site" description="axial binding residue" evidence="8">
    <location>
        <position position="466"/>
    </location>
    <ligand>
        <name>heme</name>
        <dbReference type="ChEBI" id="CHEBI:30413"/>
    </ligand>
    <ligandPart>
        <name>Fe</name>
        <dbReference type="ChEBI" id="CHEBI:18248"/>
    </ligandPart>
</feature>
<dbReference type="GeneID" id="113718894"/>
<feature type="transmembrane region" description="Helical" evidence="10">
    <location>
        <begin position="6"/>
        <end position="25"/>
    </location>
</feature>
<dbReference type="Pfam" id="PF00067">
    <property type="entry name" value="p450"/>
    <property type="match status" value="1"/>
</dbReference>
<accession>A0A6P6VA82</accession>
<dbReference type="RefSeq" id="XP_027099621.1">
    <property type="nucleotide sequence ID" value="XM_027243820.2"/>
</dbReference>
<dbReference type="Proteomes" id="UP001652660">
    <property type="component" value="Chromosome 11e"/>
</dbReference>
<keyword evidence="5 9" id="KW-0560">Oxidoreductase</keyword>
<evidence type="ECO:0000313" key="12">
    <source>
        <dbReference type="RefSeq" id="XP_027099621.1"/>
    </source>
</evidence>
<keyword evidence="11" id="KW-1185">Reference proteome</keyword>
<evidence type="ECO:0000256" key="5">
    <source>
        <dbReference type="ARBA" id="ARBA00023002"/>
    </source>
</evidence>
<evidence type="ECO:0000256" key="2">
    <source>
        <dbReference type="ARBA" id="ARBA00010617"/>
    </source>
</evidence>
<dbReference type="PROSITE" id="PS00086">
    <property type="entry name" value="CYTOCHROME_P450"/>
    <property type="match status" value="1"/>
</dbReference>
<comment type="similarity">
    <text evidence="2 9">Belongs to the cytochrome P450 family.</text>
</comment>
<keyword evidence="7 9" id="KW-0503">Monooxygenase</keyword>
<dbReference type="FunFam" id="1.10.630.10:FF:000016">
    <property type="entry name" value="Cytochrome P450 78A5"/>
    <property type="match status" value="1"/>
</dbReference>
<sequence>MKSSFWLANLSILVLPVLCFGASYLNTWSRTLCLLVIFPLLPSFLNLCFIPGGFAWRNHHQNLTSTNNRGPICWPFLGLLPQMGSHAHRKLAFLATSLGSARLMPFTLGFNTRLIISSHPDTAREILCGSSFSDRPIKESARTLMFQRAIGFAPSGKYWRHLRRIAANHMFSPKRISNLEGLRQRVADGMIASVRVEMNETSIVELRSILKKGSLINVLESVFGSNLGSEGEKLGSMVEEGYELISEFNWADYIPLKWLDFGGVKKRCHKLAGEVNCLIGRIIKERRREGNVNAKNDFVSVCLSLPEEDQLTDADLVAVLWEMVFRGTDTVAILLEWIMARMVLHQDIQAKAQHEIDTCVGQGRHVQDSDVPNLPYLQAVVKEVLRLHPPGPLLSWSRLAIHDVHVDKFFVPAGTTAMVNMWAITHDPAIWKDPWAFRPDRFMEEDVSIMGSDLRLAPFGSGRRVCPGRMLGLTTVQLWLARLLQQFKWINPAAAPSEQVDLSECLKLSLEMKNRLACRAVNRRY</sequence>
<feature type="transmembrane region" description="Helical" evidence="10">
    <location>
        <begin position="32"/>
        <end position="56"/>
    </location>
</feature>
<evidence type="ECO:0000256" key="1">
    <source>
        <dbReference type="ARBA" id="ARBA00001971"/>
    </source>
</evidence>
<dbReference type="GO" id="GO:0020037">
    <property type="term" value="F:heme binding"/>
    <property type="evidence" value="ECO:0007669"/>
    <property type="project" value="InterPro"/>
</dbReference>
<keyword evidence="10" id="KW-0812">Transmembrane</keyword>
<evidence type="ECO:0000256" key="9">
    <source>
        <dbReference type="RuleBase" id="RU000461"/>
    </source>
</evidence>
<organism evidence="11 12">
    <name type="scientific">Coffea arabica</name>
    <name type="common">Arabian coffee</name>
    <dbReference type="NCBI Taxonomy" id="13443"/>
    <lineage>
        <taxon>Eukaryota</taxon>
        <taxon>Viridiplantae</taxon>
        <taxon>Streptophyta</taxon>
        <taxon>Embryophyta</taxon>
        <taxon>Tracheophyta</taxon>
        <taxon>Spermatophyta</taxon>
        <taxon>Magnoliopsida</taxon>
        <taxon>eudicotyledons</taxon>
        <taxon>Gunneridae</taxon>
        <taxon>Pentapetalae</taxon>
        <taxon>asterids</taxon>
        <taxon>lamiids</taxon>
        <taxon>Gentianales</taxon>
        <taxon>Rubiaceae</taxon>
        <taxon>Ixoroideae</taxon>
        <taxon>Gardenieae complex</taxon>
        <taxon>Bertiereae - Coffeeae clade</taxon>
        <taxon>Coffeeae</taxon>
        <taxon>Coffea</taxon>
    </lineage>
</organism>
<evidence type="ECO:0000256" key="7">
    <source>
        <dbReference type="ARBA" id="ARBA00023033"/>
    </source>
</evidence>
<dbReference type="Gene3D" id="1.10.630.10">
    <property type="entry name" value="Cytochrome P450"/>
    <property type="match status" value="1"/>
</dbReference>
<dbReference type="InterPro" id="IPR002401">
    <property type="entry name" value="Cyt_P450_E_grp-I"/>
</dbReference>
<proteinExistence type="inferred from homology"/>
<dbReference type="AlphaFoldDB" id="A0A6P6VA82"/>
<evidence type="ECO:0000256" key="10">
    <source>
        <dbReference type="SAM" id="Phobius"/>
    </source>
</evidence>
<keyword evidence="10" id="KW-0472">Membrane</keyword>
<evidence type="ECO:0000256" key="8">
    <source>
        <dbReference type="PIRSR" id="PIRSR602401-1"/>
    </source>
</evidence>
<protein>
    <submittedName>
        <fullName evidence="12">Cytochrome P450 78A5</fullName>
    </submittedName>
</protein>
<dbReference type="InterPro" id="IPR051996">
    <property type="entry name" value="Cytochrome_P450_78A"/>
</dbReference>
<dbReference type="PANTHER" id="PTHR47946:SF13">
    <property type="entry name" value="CYTOCHROME P450 FAMILY PROTEIN, EXPRESSED"/>
    <property type="match status" value="1"/>
</dbReference>
<keyword evidence="3 8" id="KW-0349">Heme</keyword>
<dbReference type="InterPro" id="IPR017972">
    <property type="entry name" value="Cyt_P450_CS"/>
</dbReference>
<dbReference type="OrthoDB" id="3934656at2759"/>